<gene>
    <name evidence="1" type="ORF">CEXT_597491</name>
</gene>
<sequence>MVHAYIAFVTSCPRLWNKEESECIDGLHIIRGMGWEDIFRVFVHCFLLVRCIVLSYTRVAEKGLSNLQKYGKRISIQP</sequence>
<dbReference type="EMBL" id="BPLR01016099">
    <property type="protein sequence ID" value="GIY81241.1"/>
    <property type="molecule type" value="Genomic_DNA"/>
</dbReference>
<comment type="caution">
    <text evidence="1">The sequence shown here is derived from an EMBL/GenBank/DDBJ whole genome shotgun (WGS) entry which is preliminary data.</text>
</comment>
<name>A0AAV4WH04_CAEEX</name>
<accession>A0AAV4WH04</accession>
<dbReference type="AlphaFoldDB" id="A0AAV4WH04"/>
<proteinExistence type="predicted"/>
<keyword evidence="2" id="KW-1185">Reference proteome</keyword>
<evidence type="ECO:0000313" key="2">
    <source>
        <dbReference type="Proteomes" id="UP001054945"/>
    </source>
</evidence>
<evidence type="ECO:0000313" key="1">
    <source>
        <dbReference type="EMBL" id="GIY81241.1"/>
    </source>
</evidence>
<dbReference type="Proteomes" id="UP001054945">
    <property type="component" value="Unassembled WGS sequence"/>
</dbReference>
<protein>
    <submittedName>
        <fullName evidence="1">Uncharacterized protein</fullName>
    </submittedName>
</protein>
<organism evidence="1 2">
    <name type="scientific">Caerostris extrusa</name>
    <name type="common">Bark spider</name>
    <name type="synonym">Caerostris bankana</name>
    <dbReference type="NCBI Taxonomy" id="172846"/>
    <lineage>
        <taxon>Eukaryota</taxon>
        <taxon>Metazoa</taxon>
        <taxon>Ecdysozoa</taxon>
        <taxon>Arthropoda</taxon>
        <taxon>Chelicerata</taxon>
        <taxon>Arachnida</taxon>
        <taxon>Araneae</taxon>
        <taxon>Araneomorphae</taxon>
        <taxon>Entelegynae</taxon>
        <taxon>Araneoidea</taxon>
        <taxon>Araneidae</taxon>
        <taxon>Caerostris</taxon>
    </lineage>
</organism>
<reference evidence="1 2" key="1">
    <citation type="submission" date="2021-06" db="EMBL/GenBank/DDBJ databases">
        <title>Caerostris extrusa draft genome.</title>
        <authorList>
            <person name="Kono N."/>
            <person name="Arakawa K."/>
        </authorList>
    </citation>
    <scope>NUCLEOTIDE SEQUENCE [LARGE SCALE GENOMIC DNA]</scope>
</reference>